<sequence length="568" mass="59070">LLASARREAPTRCELVGGEASVQGDSFGQDGGKPAGVRPGGHRALRGLGRGLELGLPRSGEGKGSCPDPEGYEFELEAPGYQVEEGRAVLPGREGRPGSPADQKGDALDLVPHLALESAAIVQQLTGPEPQGTRRYPSPENVTELSAIWVDAEAGFSARGALAPSRVEAQQASAAPLSHPSGPEGGRAWGKAKRGTKSRMTGSGEGQRPSSDSESSDESSEIQPMRVSICPKGGGQARSSSPREPGDPARSTGVRGRGNFLHMPGPLPTSAPRGLTSALERQASAELEAGSSKKMQSVLWSKGGSRPSFPGAATAAAVAAAAGDLPRATPRKKTIQEKKSLGGGSRVTLGRAFPSWGQRLKATPLEPATFPPISGVPLLGRSKRYSLLPLGPKQSKHGSTGKRSVAKKTLESQPVTSEDNDPNRDVVLKAQLPIHRPGTPCLCMHRGEFSSGDPNPRVPQLPGNSQPLDLSQGSLTPRGLAPSGEYCGFDSSGGEKGEGGNLLALSLVRVQPCSQCVVLQKEIDDLKEQLGMTKPGLGQGHGQRQTSVSPCRFPGRGWAGLGWAGLQV</sequence>
<feature type="region of interest" description="Disordered" evidence="1">
    <location>
        <begin position="388"/>
        <end position="425"/>
    </location>
</feature>
<dbReference type="Ensembl" id="ENSSVLT00005024904.1">
    <property type="protein sequence ID" value="ENSSVLP00005022383.1"/>
    <property type="gene ID" value="ENSSVLG00005017662.1"/>
</dbReference>
<dbReference type="Ensembl" id="ENSSVLT00005024540.1">
    <property type="protein sequence ID" value="ENSSVLP00005022044.1"/>
    <property type="gene ID" value="ENSSVLG00005017338.1"/>
</dbReference>
<feature type="compositionally biased region" description="Basic and acidic residues" evidence="1">
    <location>
        <begin position="1"/>
        <end position="11"/>
    </location>
</feature>
<dbReference type="GeneTree" id="ENSGT00390000015252"/>
<feature type="region of interest" description="Disordered" evidence="1">
    <location>
        <begin position="322"/>
        <end position="343"/>
    </location>
</feature>
<evidence type="ECO:0000313" key="2">
    <source>
        <dbReference type="Ensembl" id="ENSSVLP00005022383.1"/>
    </source>
</evidence>
<feature type="compositionally biased region" description="Basic residues" evidence="1">
    <location>
        <begin position="394"/>
        <end position="406"/>
    </location>
</feature>
<name>A0A8D2DD14_SCIVU</name>
<evidence type="ECO:0000256" key="1">
    <source>
        <dbReference type="SAM" id="MobiDB-lite"/>
    </source>
</evidence>
<evidence type="ECO:0000313" key="3">
    <source>
        <dbReference type="Proteomes" id="UP000694564"/>
    </source>
</evidence>
<reference evidence="2" key="1">
    <citation type="submission" date="2025-05" db="UniProtKB">
        <authorList>
            <consortium name="Ensembl"/>
        </authorList>
    </citation>
    <scope>IDENTIFICATION</scope>
</reference>
<feature type="region of interest" description="Disordered" evidence="1">
    <location>
        <begin position="445"/>
        <end position="471"/>
    </location>
</feature>
<keyword evidence="3" id="KW-1185">Reference proteome</keyword>
<proteinExistence type="predicted"/>
<organism evidence="2 3">
    <name type="scientific">Sciurus vulgaris</name>
    <name type="common">Eurasian red squirrel</name>
    <dbReference type="NCBI Taxonomy" id="55149"/>
    <lineage>
        <taxon>Eukaryota</taxon>
        <taxon>Metazoa</taxon>
        <taxon>Chordata</taxon>
        <taxon>Craniata</taxon>
        <taxon>Vertebrata</taxon>
        <taxon>Euteleostomi</taxon>
        <taxon>Mammalia</taxon>
        <taxon>Eutheria</taxon>
        <taxon>Euarchontoglires</taxon>
        <taxon>Glires</taxon>
        <taxon>Rodentia</taxon>
        <taxon>Sciuromorpha</taxon>
        <taxon>Sciuridae</taxon>
        <taxon>Sciurinae</taxon>
        <taxon>Sciurini</taxon>
        <taxon>Sciurus</taxon>
    </lineage>
</organism>
<dbReference type="PANTHER" id="PTHR31866">
    <property type="entry name" value="GENE 4779-RELATED"/>
    <property type="match status" value="1"/>
</dbReference>
<protein>
    <submittedName>
        <fullName evidence="2">Uncharacterized protein</fullName>
    </submittedName>
</protein>
<dbReference type="AlphaFoldDB" id="A0A8D2DD14"/>
<feature type="region of interest" description="Disordered" evidence="1">
    <location>
        <begin position="1"/>
        <end position="70"/>
    </location>
</feature>
<dbReference type="Proteomes" id="UP000694564">
    <property type="component" value="Chromosome X"/>
</dbReference>
<dbReference type="PANTHER" id="PTHR31866:SF1">
    <property type="entry name" value="GENE 4779-RELATED"/>
    <property type="match status" value="1"/>
</dbReference>
<dbReference type="InterPro" id="IPR027822">
    <property type="entry name" value="DUF4641"/>
</dbReference>
<dbReference type="OrthoDB" id="9629060at2759"/>
<feature type="region of interest" description="Disordered" evidence="1">
    <location>
        <begin position="167"/>
        <end position="273"/>
    </location>
</feature>
<dbReference type="Pfam" id="PF15483">
    <property type="entry name" value="DUF4641"/>
    <property type="match status" value="1"/>
</dbReference>
<feature type="compositionally biased region" description="Polar residues" evidence="1">
    <location>
        <begin position="462"/>
        <end position="471"/>
    </location>
</feature>
<accession>A0A8D2DD14</accession>